<dbReference type="Proteomes" id="UP000324222">
    <property type="component" value="Unassembled WGS sequence"/>
</dbReference>
<evidence type="ECO:0000313" key="3">
    <source>
        <dbReference type="Proteomes" id="UP000324222"/>
    </source>
</evidence>
<proteinExistence type="predicted"/>
<feature type="compositionally biased region" description="Low complexity" evidence="1">
    <location>
        <begin position="49"/>
        <end position="66"/>
    </location>
</feature>
<dbReference type="EMBL" id="VSRR010034030">
    <property type="protein sequence ID" value="MPC72044.1"/>
    <property type="molecule type" value="Genomic_DNA"/>
</dbReference>
<feature type="region of interest" description="Disordered" evidence="1">
    <location>
        <begin position="1"/>
        <end position="25"/>
    </location>
</feature>
<protein>
    <submittedName>
        <fullName evidence="2">Uncharacterized protein</fullName>
    </submittedName>
</protein>
<dbReference type="AlphaFoldDB" id="A0A5B7HUE1"/>
<evidence type="ECO:0000313" key="2">
    <source>
        <dbReference type="EMBL" id="MPC72044.1"/>
    </source>
</evidence>
<feature type="region of interest" description="Disordered" evidence="1">
    <location>
        <begin position="43"/>
        <end position="74"/>
    </location>
</feature>
<gene>
    <name evidence="2" type="ORF">E2C01_066337</name>
</gene>
<sequence length="74" mass="8097">MVQSESRCWRLTPEQPHFKPSASSKKPFSVLVFGGVYPAVPHQRPSPLPVTATTTMTTFTPPHSTTISANKTSE</sequence>
<keyword evidence="3" id="KW-1185">Reference proteome</keyword>
<organism evidence="2 3">
    <name type="scientific">Portunus trituberculatus</name>
    <name type="common">Swimming crab</name>
    <name type="synonym">Neptunus trituberculatus</name>
    <dbReference type="NCBI Taxonomy" id="210409"/>
    <lineage>
        <taxon>Eukaryota</taxon>
        <taxon>Metazoa</taxon>
        <taxon>Ecdysozoa</taxon>
        <taxon>Arthropoda</taxon>
        <taxon>Crustacea</taxon>
        <taxon>Multicrustacea</taxon>
        <taxon>Malacostraca</taxon>
        <taxon>Eumalacostraca</taxon>
        <taxon>Eucarida</taxon>
        <taxon>Decapoda</taxon>
        <taxon>Pleocyemata</taxon>
        <taxon>Brachyura</taxon>
        <taxon>Eubrachyura</taxon>
        <taxon>Portunoidea</taxon>
        <taxon>Portunidae</taxon>
        <taxon>Portuninae</taxon>
        <taxon>Portunus</taxon>
    </lineage>
</organism>
<reference evidence="2 3" key="1">
    <citation type="submission" date="2019-05" db="EMBL/GenBank/DDBJ databases">
        <title>Another draft genome of Portunus trituberculatus and its Hox gene families provides insights of decapod evolution.</title>
        <authorList>
            <person name="Jeong J.-H."/>
            <person name="Song I."/>
            <person name="Kim S."/>
            <person name="Choi T."/>
            <person name="Kim D."/>
            <person name="Ryu S."/>
            <person name="Kim W."/>
        </authorList>
    </citation>
    <scope>NUCLEOTIDE SEQUENCE [LARGE SCALE GENOMIC DNA]</scope>
    <source>
        <tissue evidence="2">Muscle</tissue>
    </source>
</reference>
<evidence type="ECO:0000256" key="1">
    <source>
        <dbReference type="SAM" id="MobiDB-lite"/>
    </source>
</evidence>
<name>A0A5B7HUE1_PORTR</name>
<comment type="caution">
    <text evidence="2">The sequence shown here is derived from an EMBL/GenBank/DDBJ whole genome shotgun (WGS) entry which is preliminary data.</text>
</comment>
<accession>A0A5B7HUE1</accession>